<keyword evidence="1" id="KW-0479">Metal-binding</keyword>
<proteinExistence type="predicted"/>
<dbReference type="Gene3D" id="1.50.10.20">
    <property type="match status" value="1"/>
</dbReference>
<dbReference type="Pfam" id="PF05147">
    <property type="entry name" value="LANC_like"/>
    <property type="match status" value="1"/>
</dbReference>
<dbReference type="InterPro" id="IPR033889">
    <property type="entry name" value="LanC"/>
</dbReference>
<dbReference type="PANTHER" id="PTHR12736">
    <property type="entry name" value="LANC-LIKE PROTEIN"/>
    <property type="match status" value="1"/>
</dbReference>
<dbReference type="PRINTS" id="PR01950">
    <property type="entry name" value="LANCSUPER"/>
</dbReference>
<sequence>MIKCILERLEEILHSIESFIDEGNHGIGLLSGNAGIAIFLFYYADIFNDKIIFDKGVKVVEGILDEIKHDQYVTFSAGIPGVAYMLNLLKRTGIIHTEIDQDANEYIATVLKNKMKVSKVYDYLHGILGISLYFIEKEEFTSRDAEIICDVIDFIDQVSIIDERSGGIKWQCMFNLYDGVENYDLSLAHGSAGIILILCKIYKLNVERRRVELLIVKNINYILSNELQDRNCHSYFPSGIKKGIVQNSRLAWCYGDLGIAWALWKAGNVLNNNNWITKAFQVFEYSTKRRLLAETSIIDAGFCHGISGVSYFFSRIYEETGEQMFKDASNYWLHRLLDFNIPGGKAAGYKSFYLGKWYDNFSLLEGISGIGLVLLSTLEKQQFWNKLFLLD</sequence>
<keyword evidence="3" id="KW-1185">Reference proteome</keyword>
<feature type="binding site" evidence="1">
    <location>
        <position position="304"/>
    </location>
    <ligand>
        <name>Zn(2+)</name>
        <dbReference type="ChEBI" id="CHEBI:29105"/>
    </ligand>
</feature>
<dbReference type="RefSeq" id="WP_262433631.1">
    <property type="nucleotide sequence ID" value="NZ_JACRTF010000001.1"/>
</dbReference>
<name>A0A926F5V9_9BACT</name>
<dbReference type="GO" id="GO:0031179">
    <property type="term" value="P:peptide modification"/>
    <property type="evidence" value="ECO:0007669"/>
    <property type="project" value="InterPro"/>
</dbReference>
<organism evidence="2 3">
    <name type="scientific">Jilunia laotingensis</name>
    <dbReference type="NCBI Taxonomy" id="2763675"/>
    <lineage>
        <taxon>Bacteria</taxon>
        <taxon>Pseudomonadati</taxon>
        <taxon>Bacteroidota</taxon>
        <taxon>Bacteroidia</taxon>
        <taxon>Bacteroidales</taxon>
        <taxon>Bacteroidaceae</taxon>
        <taxon>Jilunia</taxon>
    </lineage>
</organism>
<dbReference type="SUPFAM" id="SSF158745">
    <property type="entry name" value="LanC-like"/>
    <property type="match status" value="1"/>
</dbReference>
<reference evidence="2" key="1">
    <citation type="submission" date="2020-08" db="EMBL/GenBank/DDBJ databases">
        <title>Genome public.</title>
        <authorList>
            <person name="Liu C."/>
            <person name="Sun Q."/>
        </authorList>
    </citation>
    <scope>NUCLEOTIDE SEQUENCE</scope>
    <source>
        <strain evidence="2">N12</strain>
    </source>
</reference>
<evidence type="ECO:0000313" key="2">
    <source>
        <dbReference type="EMBL" id="MBC8592434.1"/>
    </source>
</evidence>
<dbReference type="PRINTS" id="PR01955">
    <property type="entry name" value="LANCFRANKIA"/>
</dbReference>
<dbReference type="PANTHER" id="PTHR12736:SF7">
    <property type="entry name" value="LANC-LIKE PROTEIN 3"/>
    <property type="match status" value="1"/>
</dbReference>
<evidence type="ECO:0000256" key="1">
    <source>
        <dbReference type="PIRSR" id="PIRSR607822-1"/>
    </source>
</evidence>
<dbReference type="SMART" id="SM01260">
    <property type="entry name" value="LANC_like"/>
    <property type="match status" value="1"/>
</dbReference>
<protein>
    <submittedName>
        <fullName evidence="2">Lanthionine synthetase C family protein</fullName>
    </submittedName>
</protein>
<dbReference type="GO" id="GO:0046872">
    <property type="term" value="F:metal ion binding"/>
    <property type="evidence" value="ECO:0007669"/>
    <property type="project" value="UniProtKB-KW"/>
</dbReference>
<dbReference type="GO" id="GO:0005886">
    <property type="term" value="C:plasma membrane"/>
    <property type="evidence" value="ECO:0007669"/>
    <property type="project" value="TreeGrafter"/>
</dbReference>
<comment type="caution">
    <text evidence="2">The sequence shown here is derived from an EMBL/GenBank/DDBJ whole genome shotgun (WGS) entry which is preliminary data.</text>
</comment>
<keyword evidence="1" id="KW-0862">Zinc</keyword>
<dbReference type="EMBL" id="JACRTF010000001">
    <property type="protein sequence ID" value="MBC8592434.1"/>
    <property type="molecule type" value="Genomic_DNA"/>
</dbReference>
<feature type="binding site" evidence="1">
    <location>
        <position position="253"/>
    </location>
    <ligand>
        <name>Zn(2+)</name>
        <dbReference type="ChEBI" id="CHEBI:29105"/>
    </ligand>
</feature>
<dbReference type="Proteomes" id="UP000651085">
    <property type="component" value="Unassembled WGS sequence"/>
</dbReference>
<accession>A0A926F5V9</accession>
<feature type="binding site" evidence="1">
    <location>
        <position position="303"/>
    </location>
    <ligand>
        <name>Zn(2+)</name>
        <dbReference type="ChEBI" id="CHEBI:29105"/>
    </ligand>
</feature>
<evidence type="ECO:0000313" key="3">
    <source>
        <dbReference type="Proteomes" id="UP000651085"/>
    </source>
</evidence>
<dbReference type="InterPro" id="IPR007822">
    <property type="entry name" value="LANC-like"/>
</dbReference>
<dbReference type="AlphaFoldDB" id="A0A926F5V9"/>
<dbReference type="CDD" id="cd04793">
    <property type="entry name" value="LanC"/>
    <property type="match status" value="1"/>
</dbReference>
<gene>
    <name evidence="2" type="ORF">H8744_04080</name>
</gene>